<evidence type="ECO:0000259" key="3">
    <source>
        <dbReference type="SMART" id="SM00256"/>
    </source>
</evidence>
<evidence type="ECO:0000256" key="2">
    <source>
        <dbReference type="ARBA" id="ARBA00022737"/>
    </source>
</evidence>
<dbReference type="PANTHER" id="PTHR46344">
    <property type="entry name" value="OS02G0202900 PROTEIN"/>
    <property type="match status" value="1"/>
</dbReference>
<evidence type="ECO:0000313" key="4">
    <source>
        <dbReference type="EMBL" id="CAH8349777.1"/>
    </source>
</evidence>
<dbReference type="InterPro" id="IPR057499">
    <property type="entry name" value="Kelch_FKB95"/>
</dbReference>
<dbReference type="Pfam" id="PF00646">
    <property type="entry name" value="F-box"/>
    <property type="match status" value="1"/>
</dbReference>
<dbReference type="Pfam" id="PF25210">
    <property type="entry name" value="Kelch_FKB95"/>
    <property type="match status" value="1"/>
</dbReference>
<organism evidence="4 5">
    <name type="scientific">Eruca vesicaria subsp. sativa</name>
    <name type="common">Garden rocket</name>
    <name type="synonym">Eruca sativa</name>
    <dbReference type="NCBI Taxonomy" id="29727"/>
    <lineage>
        <taxon>Eukaryota</taxon>
        <taxon>Viridiplantae</taxon>
        <taxon>Streptophyta</taxon>
        <taxon>Embryophyta</taxon>
        <taxon>Tracheophyta</taxon>
        <taxon>Spermatophyta</taxon>
        <taxon>Magnoliopsida</taxon>
        <taxon>eudicotyledons</taxon>
        <taxon>Gunneridae</taxon>
        <taxon>Pentapetalae</taxon>
        <taxon>rosids</taxon>
        <taxon>malvids</taxon>
        <taxon>Brassicales</taxon>
        <taxon>Brassicaceae</taxon>
        <taxon>Brassiceae</taxon>
        <taxon>Eruca</taxon>
    </lineage>
</organism>
<keyword evidence="5" id="KW-1185">Reference proteome</keyword>
<reference evidence="4 5" key="1">
    <citation type="submission" date="2022-03" db="EMBL/GenBank/DDBJ databases">
        <authorList>
            <person name="Macdonald S."/>
            <person name="Ahmed S."/>
            <person name="Newling K."/>
        </authorList>
    </citation>
    <scope>NUCLEOTIDE SEQUENCE [LARGE SCALE GENOMIC DNA]</scope>
</reference>
<dbReference type="InterPro" id="IPR001810">
    <property type="entry name" value="F-box_dom"/>
</dbReference>
<comment type="caution">
    <text evidence="4">The sequence shown here is derived from an EMBL/GenBank/DDBJ whole genome shotgun (WGS) entry which is preliminary data.</text>
</comment>
<feature type="domain" description="F-box" evidence="3">
    <location>
        <begin position="10"/>
        <end position="50"/>
    </location>
</feature>
<sequence>MESSSLIPGLTDDVAELCLSRTPRSDFRIISQVCKRWRRFLKSEYFSTVRKLTGSVEEFMCVLTESKFERDGRLVKYLLGEVFDASGNKLGCIPPVPGPFMTGLGVAVLPSGKIVFIGGYAEVERSGINTTDISVSAHVYEFDPASNSWRKLADMSIPRLNFAFAVVDGLLYVIRGYSSHRERHHSAEVYNPETNQWSLMDCPRRPAWGNFAFSFKSKLYVVGNGSRFIDIYDPKTETWEEIDSEQALSIYSYTFVRNKMYFLSMNIPKMGVFDPEDNSWSWVFVPGGPGGYWFRLGKWNNKVMLFPRIGGDFKALTGDIDKENESEWTVTHIIPSGSNATSVLFNF</sequence>
<dbReference type="EMBL" id="CAKOAT010164043">
    <property type="protein sequence ID" value="CAH8349777.1"/>
    <property type="molecule type" value="Genomic_DNA"/>
</dbReference>
<dbReference type="InterPro" id="IPR006652">
    <property type="entry name" value="Kelch_1"/>
</dbReference>
<dbReference type="PANTHER" id="PTHR46344:SF1">
    <property type="entry name" value="OS02G0504900 PROTEIN"/>
    <property type="match status" value="1"/>
</dbReference>
<evidence type="ECO:0000313" key="5">
    <source>
        <dbReference type="Proteomes" id="UP001642260"/>
    </source>
</evidence>
<dbReference type="SMART" id="SM00612">
    <property type="entry name" value="Kelch"/>
    <property type="match status" value="2"/>
</dbReference>
<dbReference type="Proteomes" id="UP001642260">
    <property type="component" value="Unassembled WGS sequence"/>
</dbReference>
<dbReference type="Gene3D" id="2.120.10.80">
    <property type="entry name" value="Kelch-type beta propeller"/>
    <property type="match status" value="1"/>
</dbReference>
<dbReference type="InterPro" id="IPR015915">
    <property type="entry name" value="Kelch-typ_b-propeller"/>
</dbReference>
<dbReference type="SUPFAM" id="SSF117281">
    <property type="entry name" value="Kelch motif"/>
    <property type="match status" value="1"/>
</dbReference>
<proteinExistence type="predicted"/>
<name>A0ABC8K0W6_ERUVS</name>
<dbReference type="AlphaFoldDB" id="A0ABC8K0W6"/>
<evidence type="ECO:0000256" key="1">
    <source>
        <dbReference type="ARBA" id="ARBA00022441"/>
    </source>
</evidence>
<protein>
    <recommendedName>
        <fullName evidence="3">F-box domain-containing protein</fullName>
    </recommendedName>
</protein>
<accession>A0ABC8K0W6</accession>
<dbReference type="InterPro" id="IPR036047">
    <property type="entry name" value="F-box-like_dom_sf"/>
</dbReference>
<dbReference type="SMART" id="SM00256">
    <property type="entry name" value="FBOX"/>
    <property type="match status" value="1"/>
</dbReference>
<dbReference type="SUPFAM" id="SSF81383">
    <property type="entry name" value="F-box domain"/>
    <property type="match status" value="1"/>
</dbReference>
<keyword evidence="2" id="KW-0677">Repeat</keyword>
<keyword evidence="1" id="KW-0880">Kelch repeat</keyword>
<gene>
    <name evidence="4" type="ORF">ERUC_LOCUS17744</name>
</gene>
<dbReference type="CDD" id="cd22152">
    <property type="entry name" value="F-box_AtAFR-like"/>
    <property type="match status" value="1"/>
</dbReference>